<accession>A0A7I8JUB7</accession>
<dbReference type="AlphaFoldDB" id="A0A7I8JUB7"/>
<gene>
    <name evidence="1" type="ORF">SI7747_18020096</name>
</gene>
<proteinExistence type="predicted"/>
<evidence type="ECO:0000313" key="2">
    <source>
        <dbReference type="Proteomes" id="UP001189122"/>
    </source>
</evidence>
<dbReference type="EMBL" id="CACRZD030000018">
    <property type="protein sequence ID" value="CAA6673679.1"/>
    <property type="molecule type" value="Genomic_DNA"/>
</dbReference>
<protein>
    <submittedName>
        <fullName evidence="1">Uncharacterized protein</fullName>
    </submittedName>
</protein>
<keyword evidence="2" id="KW-1185">Reference proteome</keyword>
<name>A0A7I8JUB7_SPIIN</name>
<organism evidence="1">
    <name type="scientific">Spirodela intermedia</name>
    <name type="common">Intermediate duckweed</name>
    <dbReference type="NCBI Taxonomy" id="51605"/>
    <lineage>
        <taxon>Eukaryota</taxon>
        <taxon>Viridiplantae</taxon>
        <taxon>Streptophyta</taxon>
        <taxon>Embryophyta</taxon>
        <taxon>Tracheophyta</taxon>
        <taxon>Spermatophyta</taxon>
        <taxon>Magnoliopsida</taxon>
        <taxon>Liliopsida</taxon>
        <taxon>Araceae</taxon>
        <taxon>Lemnoideae</taxon>
        <taxon>Spirodela</taxon>
    </lineage>
</organism>
<evidence type="ECO:0000313" key="1">
    <source>
        <dbReference type="EMBL" id="CAA2634697.1"/>
    </source>
</evidence>
<dbReference type="Proteomes" id="UP001189122">
    <property type="component" value="Unassembled WGS sequence"/>
</dbReference>
<reference evidence="1 2" key="1">
    <citation type="submission" date="2019-12" db="EMBL/GenBank/DDBJ databases">
        <authorList>
            <person name="Scholz U."/>
            <person name="Mascher M."/>
            <person name="Fiebig A."/>
        </authorList>
    </citation>
    <scope>NUCLEOTIDE SEQUENCE</scope>
</reference>
<dbReference type="EMBL" id="LR743605">
    <property type="protein sequence ID" value="CAA2634697.1"/>
    <property type="molecule type" value="Genomic_DNA"/>
</dbReference>
<sequence>MACHYTVTVAAAISPVPPPPHLSPARRPTERDNHKHISVTLCTLYK</sequence>